<organism evidence="2 3">
    <name type="scientific">Rhodotorula paludigena</name>
    <dbReference type="NCBI Taxonomy" id="86838"/>
    <lineage>
        <taxon>Eukaryota</taxon>
        <taxon>Fungi</taxon>
        <taxon>Dikarya</taxon>
        <taxon>Basidiomycota</taxon>
        <taxon>Pucciniomycotina</taxon>
        <taxon>Microbotryomycetes</taxon>
        <taxon>Sporidiobolales</taxon>
        <taxon>Sporidiobolaceae</taxon>
        <taxon>Rhodotorula</taxon>
    </lineage>
</organism>
<dbReference type="AlphaFoldDB" id="A0AAV5GJI4"/>
<evidence type="ECO:0000256" key="1">
    <source>
        <dbReference type="SAM" id="MobiDB-lite"/>
    </source>
</evidence>
<reference evidence="2 3" key="1">
    <citation type="submission" date="2021-12" db="EMBL/GenBank/DDBJ databases">
        <title>High titer production of polyol ester of fatty acids by Rhodotorula paludigena BS15 towards product separation-free biomass refinery.</title>
        <authorList>
            <person name="Mano J."/>
            <person name="Ono H."/>
            <person name="Tanaka T."/>
            <person name="Naito K."/>
            <person name="Sushida H."/>
            <person name="Ike M."/>
            <person name="Tokuyasu K."/>
            <person name="Kitaoka M."/>
        </authorList>
    </citation>
    <scope>NUCLEOTIDE SEQUENCE [LARGE SCALE GENOMIC DNA]</scope>
    <source>
        <strain evidence="2 3">BS15</strain>
    </source>
</reference>
<dbReference type="EMBL" id="BQKY01000005">
    <property type="protein sequence ID" value="GJN89612.1"/>
    <property type="molecule type" value="Genomic_DNA"/>
</dbReference>
<keyword evidence="3" id="KW-1185">Reference proteome</keyword>
<protein>
    <submittedName>
        <fullName evidence="2">Uncharacterized protein</fullName>
    </submittedName>
</protein>
<accession>A0AAV5GJI4</accession>
<evidence type="ECO:0000313" key="3">
    <source>
        <dbReference type="Proteomes" id="UP001342314"/>
    </source>
</evidence>
<comment type="caution">
    <text evidence="2">The sequence shown here is derived from an EMBL/GenBank/DDBJ whole genome shotgun (WGS) entry which is preliminary data.</text>
</comment>
<sequence length="304" mass="34343">MPDKQTARPLHFRAAKQSVSGYKYAPYDKPDPSTESAAEASTSARSLSSRPPPHGRRPRKPKTVEEKFDSVTLDTYRPNTVGERQPRERRCITTKYDADLPCAFPGCDWCEWSCWKIWKPKEERFHPLPNGAILSEGPNKGERQYWYAFFGEDGPKTIEWDGTMVSRGLRPTDCPESGYKRTAPGFAPESVHRDDAPSRAPDSDDELFMLSPHSFDLPPLHRGVELIFEAEHGDEEEEELFRLSFGSHEKLSRASQPHNFVLLPYADAQRDNGVGPVEPADDAYDADVELFRLRPIVLGPVDAV</sequence>
<name>A0AAV5GJI4_9BASI</name>
<proteinExistence type="predicted"/>
<feature type="compositionally biased region" description="Low complexity" evidence="1">
    <location>
        <begin position="33"/>
        <end position="49"/>
    </location>
</feature>
<dbReference type="Proteomes" id="UP001342314">
    <property type="component" value="Unassembled WGS sequence"/>
</dbReference>
<evidence type="ECO:0000313" key="2">
    <source>
        <dbReference type="EMBL" id="GJN89612.1"/>
    </source>
</evidence>
<gene>
    <name evidence="2" type="ORF">Rhopal_002599-T1</name>
</gene>
<feature type="region of interest" description="Disordered" evidence="1">
    <location>
        <begin position="176"/>
        <end position="203"/>
    </location>
</feature>
<feature type="region of interest" description="Disordered" evidence="1">
    <location>
        <begin position="22"/>
        <end position="68"/>
    </location>
</feature>